<dbReference type="EMBL" id="JARVKF010000179">
    <property type="protein sequence ID" value="KAK9421435.1"/>
    <property type="molecule type" value="Genomic_DNA"/>
</dbReference>
<evidence type="ECO:0000256" key="1">
    <source>
        <dbReference type="SAM" id="MobiDB-lite"/>
    </source>
</evidence>
<accession>A0ABR2V3D9</accession>
<evidence type="ECO:0000313" key="2">
    <source>
        <dbReference type="EMBL" id="KAK9421435.1"/>
    </source>
</evidence>
<feature type="region of interest" description="Disordered" evidence="1">
    <location>
        <begin position="377"/>
        <end position="405"/>
    </location>
</feature>
<name>A0ABR2V3D9_9PEZI</name>
<dbReference type="Proteomes" id="UP001408356">
    <property type="component" value="Unassembled WGS sequence"/>
</dbReference>
<gene>
    <name evidence="2" type="ORF">SUNI508_05670</name>
</gene>
<protein>
    <submittedName>
        <fullName evidence="2">Uncharacterized protein</fullName>
    </submittedName>
</protein>
<reference evidence="2 3" key="1">
    <citation type="journal article" date="2024" name="J. Plant Pathol.">
        <title>Sequence and assembly of the genome of Seiridium unicorne, isolate CBS 538.82, causal agent of cypress canker disease.</title>
        <authorList>
            <person name="Scali E."/>
            <person name="Rocca G.D."/>
            <person name="Danti R."/>
            <person name="Garbelotto M."/>
            <person name="Barberini S."/>
            <person name="Baroncelli R."/>
            <person name="Emiliani G."/>
        </authorList>
    </citation>
    <scope>NUCLEOTIDE SEQUENCE [LARGE SCALE GENOMIC DNA]</scope>
    <source>
        <strain evidence="2 3">BM-138-508</strain>
    </source>
</reference>
<organism evidence="2 3">
    <name type="scientific">Seiridium unicorne</name>
    <dbReference type="NCBI Taxonomy" id="138068"/>
    <lineage>
        <taxon>Eukaryota</taxon>
        <taxon>Fungi</taxon>
        <taxon>Dikarya</taxon>
        <taxon>Ascomycota</taxon>
        <taxon>Pezizomycotina</taxon>
        <taxon>Sordariomycetes</taxon>
        <taxon>Xylariomycetidae</taxon>
        <taxon>Amphisphaeriales</taxon>
        <taxon>Sporocadaceae</taxon>
        <taxon>Seiridium</taxon>
    </lineage>
</organism>
<keyword evidence="3" id="KW-1185">Reference proteome</keyword>
<comment type="caution">
    <text evidence="2">The sequence shown here is derived from an EMBL/GenBank/DDBJ whole genome shotgun (WGS) entry which is preliminary data.</text>
</comment>
<sequence length="472" mass="53102">MSATTLHPVYTGVARSRLERLKVGRKYGKYDFERFGHLTGSRHYLENASIGDMKVTCSFLFTKSRWGVLTPAQNPGGVVYLDLGFIDPPGCRLKGATVLLTLDEEDEDLQRHYAADKPPPKPRVPVQIIEYGPQQLHGQISEALKMTTNSFVPNINVGAFGGFGGVGRESQKQELKKSQWKFSSQALPNHLGKPTTLRWDLNENKIDRQSDHSNTFHTAFAFEHDGQPFFMQVEVSGHLESTTSHLRHKVRQKFKRFKFPAEPRNAITMVNFGGRNNAYKTPLDEEVERIPLDMVLQNMRPVPRVPATRTGARPLYQAIAEETVVDEETSEGAEHQNEQPYRTSLLTGAETAELRSEAMSVISLGQSSVGHTPQTFNTAPPLQSNFNRHSSMGNNSHESQLSATNHFDPVSPAVQEQDTETQQNVASRSKARYKEVEKFLQEVDLPLVIQFIILWILSFRIKSPPLKSQNSH</sequence>
<proteinExistence type="predicted"/>
<evidence type="ECO:0000313" key="3">
    <source>
        <dbReference type="Proteomes" id="UP001408356"/>
    </source>
</evidence>